<dbReference type="KEGG" id="glz:GLAREA_02188"/>
<gene>
    <name evidence="1" type="ORF">GLAREA_02188</name>
</gene>
<accession>S3D2N3</accession>
<keyword evidence="2" id="KW-1185">Reference proteome</keyword>
<evidence type="ECO:0000313" key="2">
    <source>
        <dbReference type="Proteomes" id="UP000016922"/>
    </source>
</evidence>
<dbReference type="OMA" id="TFHITNE"/>
<dbReference type="AlphaFoldDB" id="S3D2N3"/>
<dbReference type="Proteomes" id="UP000016922">
    <property type="component" value="Unassembled WGS sequence"/>
</dbReference>
<dbReference type="GeneID" id="19461246"/>
<organism evidence="1 2">
    <name type="scientific">Glarea lozoyensis (strain ATCC 20868 / MF5171)</name>
    <dbReference type="NCBI Taxonomy" id="1116229"/>
    <lineage>
        <taxon>Eukaryota</taxon>
        <taxon>Fungi</taxon>
        <taxon>Dikarya</taxon>
        <taxon>Ascomycota</taxon>
        <taxon>Pezizomycotina</taxon>
        <taxon>Leotiomycetes</taxon>
        <taxon>Helotiales</taxon>
        <taxon>Helotiaceae</taxon>
        <taxon>Glarea</taxon>
    </lineage>
</organism>
<dbReference type="eggNOG" id="ENOG502SFE5">
    <property type="taxonomic scope" value="Eukaryota"/>
</dbReference>
<reference evidence="1 2" key="1">
    <citation type="journal article" date="2013" name="BMC Genomics">
        <title>Genomics-driven discovery of the pneumocandin biosynthetic gene cluster in the fungus Glarea lozoyensis.</title>
        <authorList>
            <person name="Chen L."/>
            <person name="Yue Q."/>
            <person name="Zhang X."/>
            <person name="Xiang M."/>
            <person name="Wang C."/>
            <person name="Li S."/>
            <person name="Che Y."/>
            <person name="Ortiz-Lopez F.J."/>
            <person name="Bills G.F."/>
            <person name="Liu X."/>
            <person name="An Z."/>
        </authorList>
    </citation>
    <scope>NUCLEOTIDE SEQUENCE [LARGE SCALE GENOMIC DNA]</scope>
    <source>
        <strain evidence="2">ATCC 20868 / MF5171</strain>
    </source>
</reference>
<dbReference type="OrthoDB" id="3016366at2759"/>
<dbReference type="HOGENOM" id="CLU_095741_4_1_1"/>
<dbReference type="Pfam" id="PF21858">
    <property type="entry name" value="DUF6914"/>
    <property type="match status" value="1"/>
</dbReference>
<evidence type="ECO:0000313" key="1">
    <source>
        <dbReference type="EMBL" id="EPE26276.1"/>
    </source>
</evidence>
<sequence length="171" mass="19398">MNSETNSQAPMQTDAQTHQFDSNGLYILVTDQGGSFGTIYHWGLYLHKSGNDGETFHISNSEGPWLYHAKSTTRVVSSKSLLAGLKVSTIRPETHEALRRRLAVVPLEDTGFGELSCITWVLDALLELDEEKGIIIQKDRVRYMELEAREWAQKATKDKKCVIFKSKYYRG</sequence>
<name>S3D2N3_GLAL2</name>
<dbReference type="InterPro" id="IPR054208">
    <property type="entry name" value="DUF6914"/>
</dbReference>
<dbReference type="RefSeq" id="XP_008087595.1">
    <property type="nucleotide sequence ID" value="XM_008089404.1"/>
</dbReference>
<protein>
    <submittedName>
        <fullName evidence="1">Uncharacterized protein</fullName>
    </submittedName>
</protein>
<proteinExistence type="predicted"/>
<dbReference type="EMBL" id="KE145371">
    <property type="protein sequence ID" value="EPE26276.1"/>
    <property type="molecule type" value="Genomic_DNA"/>
</dbReference>